<feature type="region of interest" description="Disordered" evidence="1">
    <location>
        <begin position="128"/>
        <end position="147"/>
    </location>
</feature>
<proteinExistence type="predicted"/>
<dbReference type="Proteomes" id="UP001151081">
    <property type="component" value="Unassembled WGS sequence"/>
</dbReference>
<reference evidence="2 3" key="1">
    <citation type="submission" date="2021-04" db="EMBL/GenBank/DDBJ databases">
        <title>Genome analysis of Polyangium sp.</title>
        <authorList>
            <person name="Li Y."/>
            <person name="Wang J."/>
        </authorList>
    </citation>
    <scope>NUCLEOTIDE SEQUENCE [LARGE SCALE GENOMIC DNA]</scope>
    <source>
        <strain evidence="2 3">SDU14</strain>
    </source>
</reference>
<evidence type="ECO:0000313" key="2">
    <source>
        <dbReference type="EMBL" id="MDC3988787.1"/>
    </source>
</evidence>
<dbReference type="RefSeq" id="WP_272459919.1">
    <property type="nucleotide sequence ID" value="NZ_JAGTJJ010000083.1"/>
</dbReference>
<dbReference type="AlphaFoldDB" id="A0A9X3XEE7"/>
<dbReference type="EMBL" id="JAGTJJ010000083">
    <property type="protein sequence ID" value="MDC3988787.1"/>
    <property type="molecule type" value="Genomic_DNA"/>
</dbReference>
<accession>A0A9X3XEE7</accession>
<name>A0A9X3XEE7_9BACT</name>
<sequence>MPTSLTWHTRGMAIRFSSVFVGMISLASAVLAACGAATWRTHSPVSTSGRLRVHPGLVAAGIESAFAEELHDIIVRYASEESLVSSTVNHFAFDNWGFSRSVQNGAAFETVDLPGLPAGTLSQSWLRQAQQDDLDDPNGTLPSPPLG</sequence>
<comment type="caution">
    <text evidence="2">The sequence shown here is derived from an EMBL/GenBank/DDBJ whole genome shotgun (WGS) entry which is preliminary data.</text>
</comment>
<keyword evidence="3" id="KW-1185">Reference proteome</keyword>
<gene>
    <name evidence="2" type="ORF">KEG57_50445</name>
</gene>
<protein>
    <submittedName>
        <fullName evidence="2">Uncharacterized protein</fullName>
    </submittedName>
</protein>
<organism evidence="2 3">
    <name type="scientific">Polyangium jinanense</name>
    <dbReference type="NCBI Taxonomy" id="2829994"/>
    <lineage>
        <taxon>Bacteria</taxon>
        <taxon>Pseudomonadati</taxon>
        <taxon>Myxococcota</taxon>
        <taxon>Polyangia</taxon>
        <taxon>Polyangiales</taxon>
        <taxon>Polyangiaceae</taxon>
        <taxon>Polyangium</taxon>
    </lineage>
</organism>
<evidence type="ECO:0000313" key="3">
    <source>
        <dbReference type="Proteomes" id="UP001151081"/>
    </source>
</evidence>
<evidence type="ECO:0000256" key="1">
    <source>
        <dbReference type="SAM" id="MobiDB-lite"/>
    </source>
</evidence>